<gene>
    <name evidence="1" type="ORF">HD556DRAFT_1438513</name>
</gene>
<dbReference type="Proteomes" id="UP000719766">
    <property type="component" value="Unassembled WGS sequence"/>
</dbReference>
<protein>
    <submittedName>
        <fullName evidence="1">Uncharacterized protein</fullName>
    </submittedName>
</protein>
<accession>A0A9P7DRS6</accession>
<dbReference type="EMBL" id="JABBWE010000007">
    <property type="protein sequence ID" value="KAG1801491.1"/>
    <property type="molecule type" value="Genomic_DNA"/>
</dbReference>
<dbReference type="AlphaFoldDB" id="A0A9P7DRS6"/>
<dbReference type="GeneID" id="64599618"/>
<dbReference type="OrthoDB" id="2621437at2759"/>
<reference evidence="1" key="1">
    <citation type="journal article" date="2020" name="New Phytol.">
        <title>Comparative genomics reveals dynamic genome evolution in host specialist ectomycorrhizal fungi.</title>
        <authorList>
            <person name="Lofgren L.A."/>
            <person name="Nguyen N.H."/>
            <person name="Vilgalys R."/>
            <person name="Ruytinx J."/>
            <person name="Liao H.L."/>
            <person name="Branco S."/>
            <person name="Kuo A."/>
            <person name="LaButti K."/>
            <person name="Lipzen A."/>
            <person name="Andreopoulos W."/>
            <person name="Pangilinan J."/>
            <person name="Riley R."/>
            <person name="Hundley H."/>
            <person name="Na H."/>
            <person name="Barry K."/>
            <person name="Grigoriev I.V."/>
            <person name="Stajich J.E."/>
            <person name="Kennedy P.G."/>
        </authorList>
    </citation>
    <scope>NUCLEOTIDE SEQUENCE</scope>
    <source>
        <strain evidence="1">S12</strain>
    </source>
</reference>
<sequence>MPTWDKLVMPWSEAYQNLGASSLLTTFLSKKGAISEGDFLMDRVSDYFSEFKPLVNEWRSQIHLTEIDTNATVIHDHIFQMLVMFIMKLEDLDENHEIPIPIPIQSQSCCPVLLPSLLLFNPSQVLQPFHILAQHGLRQVSQAHTQAVLNNLFLLLGGQDE</sequence>
<evidence type="ECO:0000313" key="1">
    <source>
        <dbReference type="EMBL" id="KAG1801491.1"/>
    </source>
</evidence>
<proteinExistence type="predicted"/>
<comment type="caution">
    <text evidence="1">The sequence shown here is derived from an EMBL/GenBank/DDBJ whole genome shotgun (WGS) entry which is preliminary data.</text>
</comment>
<evidence type="ECO:0000313" key="2">
    <source>
        <dbReference type="Proteomes" id="UP000719766"/>
    </source>
</evidence>
<name>A0A9P7DRS6_9AGAM</name>
<keyword evidence="2" id="KW-1185">Reference proteome</keyword>
<organism evidence="1 2">
    <name type="scientific">Suillus plorans</name>
    <dbReference type="NCBI Taxonomy" id="116603"/>
    <lineage>
        <taxon>Eukaryota</taxon>
        <taxon>Fungi</taxon>
        <taxon>Dikarya</taxon>
        <taxon>Basidiomycota</taxon>
        <taxon>Agaricomycotina</taxon>
        <taxon>Agaricomycetes</taxon>
        <taxon>Agaricomycetidae</taxon>
        <taxon>Boletales</taxon>
        <taxon>Suillineae</taxon>
        <taxon>Suillaceae</taxon>
        <taxon>Suillus</taxon>
    </lineage>
</organism>
<dbReference type="RefSeq" id="XP_041164957.1">
    <property type="nucleotide sequence ID" value="XM_041305854.1"/>
</dbReference>